<dbReference type="Pfam" id="PF03732">
    <property type="entry name" value="Retrotrans_gag"/>
    <property type="match status" value="1"/>
</dbReference>
<dbReference type="PANTHER" id="PTHR33223">
    <property type="entry name" value="CCHC-TYPE DOMAIN-CONTAINING PROTEIN"/>
    <property type="match status" value="1"/>
</dbReference>
<dbReference type="Proteomes" id="UP000585474">
    <property type="component" value="Unassembled WGS sequence"/>
</dbReference>
<organism evidence="3 4">
    <name type="scientific">Actinidia rufa</name>
    <dbReference type="NCBI Taxonomy" id="165716"/>
    <lineage>
        <taxon>Eukaryota</taxon>
        <taxon>Viridiplantae</taxon>
        <taxon>Streptophyta</taxon>
        <taxon>Embryophyta</taxon>
        <taxon>Tracheophyta</taxon>
        <taxon>Spermatophyta</taxon>
        <taxon>Magnoliopsida</taxon>
        <taxon>eudicotyledons</taxon>
        <taxon>Gunneridae</taxon>
        <taxon>Pentapetalae</taxon>
        <taxon>asterids</taxon>
        <taxon>Ericales</taxon>
        <taxon>Actinidiaceae</taxon>
        <taxon>Actinidia</taxon>
    </lineage>
</organism>
<name>A0A7J0E3R3_9ERIC</name>
<proteinExistence type="predicted"/>
<dbReference type="EMBL" id="BJWL01000001">
    <property type="protein sequence ID" value="GFY80786.1"/>
    <property type="molecule type" value="Genomic_DNA"/>
</dbReference>
<gene>
    <name evidence="3" type="ORF">Acr_01g0005950</name>
</gene>
<dbReference type="InterPro" id="IPR005162">
    <property type="entry name" value="Retrotrans_gag_dom"/>
</dbReference>
<protein>
    <recommendedName>
        <fullName evidence="2">Retrotransposon gag domain-containing protein</fullName>
    </recommendedName>
</protein>
<feature type="region of interest" description="Disordered" evidence="1">
    <location>
        <begin position="38"/>
        <end position="70"/>
    </location>
</feature>
<accession>A0A7J0E3R3</accession>
<sequence>MACHFLKFGQSNSRRLALRIHTWRGSCPIAFRTPNFTSPNPLDRGKTSPWNLAKSSPLSSPEPPSEYSSDRLEPKYCLLLAIGRGRPLIVRGLVRGTRAILTVGCSPQIFTTTVWRRLWERSSLCTCAAAIYPDQVPVAPGNRSHPMANPAQASDLEGLHREIHDMAEQMRIMNENNGRLMQLLAAANPPLPAAPLVPEVETAVHREDIEGSDFIKVQAPAQLGIYEGKTDPMDHLDSYKSLMSLQGCSDEVMCKAFSATLKGPARSWFRKLSPGTIDSFGDLSRLFVANFMSCRNRQKNASHLFTIHQKENESLKEFVKRFNQAILEVEDPSDKVIIMAMMEGLQPGPLFDSLSKNVPKTLSALQSKSRQVYRRGGIGRGQT</sequence>
<evidence type="ECO:0000313" key="4">
    <source>
        <dbReference type="Proteomes" id="UP000585474"/>
    </source>
</evidence>
<dbReference type="OrthoDB" id="1740536at2759"/>
<evidence type="ECO:0000313" key="3">
    <source>
        <dbReference type="EMBL" id="GFY80786.1"/>
    </source>
</evidence>
<feature type="domain" description="Retrotransposon gag" evidence="2">
    <location>
        <begin position="256"/>
        <end position="347"/>
    </location>
</feature>
<dbReference type="AlphaFoldDB" id="A0A7J0E3R3"/>
<dbReference type="PANTHER" id="PTHR33223:SF10">
    <property type="entry name" value="AMINOTRANSFERASE-LIKE PLANT MOBILE DOMAIN-CONTAINING PROTEIN"/>
    <property type="match status" value="1"/>
</dbReference>
<reference evidence="3 4" key="1">
    <citation type="submission" date="2019-07" db="EMBL/GenBank/DDBJ databases">
        <title>De Novo Assembly of kiwifruit Actinidia rufa.</title>
        <authorList>
            <person name="Sugita-Konishi S."/>
            <person name="Sato K."/>
            <person name="Mori E."/>
            <person name="Abe Y."/>
            <person name="Kisaki G."/>
            <person name="Hamano K."/>
            <person name="Suezawa K."/>
            <person name="Otani M."/>
            <person name="Fukuda T."/>
            <person name="Manabe T."/>
            <person name="Gomi K."/>
            <person name="Tabuchi M."/>
            <person name="Akimitsu K."/>
            <person name="Kataoka I."/>
        </authorList>
    </citation>
    <scope>NUCLEOTIDE SEQUENCE [LARGE SCALE GENOMIC DNA]</scope>
    <source>
        <strain evidence="4">cv. Fuchu</strain>
    </source>
</reference>
<comment type="caution">
    <text evidence="3">The sequence shown here is derived from an EMBL/GenBank/DDBJ whole genome shotgun (WGS) entry which is preliminary data.</text>
</comment>
<keyword evidence="4" id="KW-1185">Reference proteome</keyword>
<evidence type="ECO:0000256" key="1">
    <source>
        <dbReference type="SAM" id="MobiDB-lite"/>
    </source>
</evidence>
<evidence type="ECO:0000259" key="2">
    <source>
        <dbReference type="Pfam" id="PF03732"/>
    </source>
</evidence>